<keyword evidence="5 7" id="KW-1133">Transmembrane helix</keyword>
<feature type="transmembrane region" description="Helical" evidence="7">
    <location>
        <begin position="106"/>
        <end position="126"/>
    </location>
</feature>
<feature type="domain" description="VTT" evidence="8">
    <location>
        <begin position="86"/>
        <end position="202"/>
    </location>
</feature>
<dbReference type="PANTHER" id="PTHR12677:SF59">
    <property type="entry name" value="GOLGI APPARATUS MEMBRANE PROTEIN TVP38-RELATED"/>
    <property type="match status" value="1"/>
</dbReference>
<evidence type="ECO:0000259" key="8">
    <source>
        <dbReference type="Pfam" id="PF09335"/>
    </source>
</evidence>
<protein>
    <recommendedName>
        <fullName evidence="7">TVP38/TMEM64 family membrane protein</fullName>
    </recommendedName>
</protein>
<comment type="similarity">
    <text evidence="2 7">Belongs to the TVP38/TMEM64 family.</text>
</comment>
<keyword evidence="6 7" id="KW-0472">Membrane</keyword>
<dbReference type="GO" id="GO:0005886">
    <property type="term" value="C:plasma membrane"/>
    <property type="evidence" value="ECO:0007669"/>
    <property type="project" value="UniProtKB-SubCell"/>
</dbReference>
<keyword evidence="4 7" id="KW-0812">Transmembrane</keyword>
<accession>A0A285VI51</accession>
<dbReference type="RefSeq" id="WP_097187165.1">
    <property type="nucleotide sequence ID" value="NZ_OBQK01000002.1"/>
</dbReference>
<feature type="transmembrane region" description="Helical" evidence="7">
    <location>
        <begin position="58"/>
        <end position="76"/>
    </location>
</feature>
<evidence type="ECO:0000256" key="4">
    <source>
        <dbReference type="ARBA" id="ARBA00022692"/>
    </source>
</evidence>
<reference evidence="10" key="1">
    <citation type="submission" date="2017-08" db="EMBL/GenBank/DDBJ databases">
        <authorList>
            <person name="Varghese N."/>
            <person name="Submissions S."/>
        </authorList>
    </citation>
    <scope>NUCLEOTIDE SEQUENCE [LARGE SCALE GENOMIC DNA]</scope>
    <source>
        <strain evidence="10">USBA17B2</strain>
    </source>
</reference>
<feature type="transmembrane region" description="Helical" evidence="7">
    <location>
        <begin position="33"/>
        <end position="52"/>
    </location>
</feature>
<comment type="subcellular location">
    <subcellularLocation>
        <location evidence="1 7">Cell membrane</location>
        <topology evidence="1 7">Multi-pass membrane protein</topology>
    </subcellularLocation>
</comment>
<dbReference type="PANTHER" id="PTHR12677">
    <property type="entry name" value="GOLGI APPARATUS MEMBRANE PROTEIN TVP38-RELATED"/>
    <property type="match status" value="1"/>
</dbReference>
<proteinExistence type="inferred from homology"/>
<dbReference type="Proteomes" id="UP000219688">
    <property type="component" value="Unassembled WGS sequence"/>
</dbReference>
<evidence type="ECO:0000256" key="3">
    <source>
        <dbReference type="ARBA" id="ARBA00022475"/>
    </source>
</evidence>
<name>A0A285VI51_9MICO</name>
<evidence type="ECO:0000313" key="9">
    <source>
        <dbReference type="EMBL" id="SOC53752.1"/>
    </source>
</evidence>
<dbReference type="AlphaFoldDB" id="A0A285VI51"/>
<sequence>MSTVAVAGPQPTLAPRPTPTATTFLRWSRRATVTGWLGCALLVAWGVQSGVLTSVGQLQAFLAGFGLWAAAVFALVGASEALFPVFPGSITIIAAPLLFGPVVGTLAAYAATCLGSVAVFLLSRHVGADLLAARFRPATVDRWLRRVRHRHFPRWFAVAIAMPVGPDDLLCYLAGVSRMSFRSFLLIVLALKPWALLAYIFGVLALVRAFVPWLAP</sequence>
<dbReference type="InterPro" id="IPR015414">
    <property type="entry name" value="TMEM64"/>
</dbReference>
<gene>
    <name evidence="9" type="ORF">SAMN05421879_102110</name>
</gene>
<evidence type="ECO:0000256" key="6">
    <source>
        <dbReference type="ARBA" id="ARBA00023136"/>
    </source>
</evidence>
<keyword evidence="3 7" id="KW-1003">Cell membrane</keyword>
<evidence type="ECO:0000256" key="2">
    <source>
        <dbReference type="ARBA" id="ARBA00008640"/>
    </source>
</evidence>
<evidence type="ECO:0000256" key="5">
    <source>
        <dbReference type="ARBA" id="ARBA00022989"/>
    </source>
</evidence>
<dbReference type="Pfam" id="PF09335">
    <property type="entry name" value="VTT_dom"/>
    <property type="match status" value="1"/>
</dbReference>
<keyword evidence="10" id="KW-1185">Reference proteome</keyword>
<dbReference type="InterPro" id="IPR032816">
    <property type="entry name" value="VTT_dom"/>
</dbReference>
<evidence type="ECO:0000313" key="10">
    <source>
        <dbReference type="Proteomes" id="UP000219688"/>
    </source>
</evidence>
<evidence type="ECO:0000256" key="1">
    <source>
        <dbReference type="ARBA" id="ARBA00004651"/>
    </source>
</evidence>
<dbReference type="EMBL" id="OBQK01000002">
    <property type="protein sequence ID" value="SOC53752.1"/>
    <property type="molecule type" value="Genomic_DNA"/>
</dbReference>
<evidence type="ECO:0000256" key="7">
    <source>
        <dbReference type="RuleBase" id="RU366058"/>
    </source>
</evidence>
<organism evidence="9 10">
    <name type="scientific">Ornithinimicrobium cerasi</name>
    <dbReference type="NCBI Taxonomy" id="2248773"/>
    <lineage>
        <taxon>Bacteria</taxon>
        <taxon>Bacillati</taxon>
        <taxon>Actinomycetota</taxon>
        <taxon>Actinomycetes</taxon>
        <taxon>Micrococcales</taxon>
        <taxon>Ornithinimicrobiaceae</taxon>
        <taxon>Ornithinimicrobium</taxon>
    </lineage>
</organism>
<comment type="caution">
    <text evidence="7">Lacks conserved residue(s) required for the propagation of feature annotation.</text>
</comment>